<dbReference type="InterPro" id="IPR046947">
    <property type="entry name" value="LytR-like"/>
</dbReference>
<feature type="modified residue" description="4-aspartylphosphate" evidence="1">
    <location>
        <position position="55"/>
    </location>
</feature>
<protein>
    <submittedName>
        <fullName evidence="4">Two component transcriptional regulator, LytTR family</fullName>
    </submittedName>
</protein>
<feature type="domain" description="HTH LytTR-type" evidence="3">
    <location>
        <begin position="149"/>
        <end position="256"/>
    </location>
</feature>
<dbReference type="OrthoDB" id="2168082at2"/>
<dbReference type="PANTHER" id="PTHR37299:SF1">
    <property type="entry name" value="STAGE 0 SPORULATION PROTEIN A HOMOLOG"/>
    <property type="match status" value="1"/>
</dbReference>
<keyword evidence="5" id="KW-1185">Reference proteome</keyword>
<gene>
    <name evidence="4" type="ORF">SAMN04488027_10542</name>
</gene>
<evidence type="ECO:0000259" key="3">
    <source>
        <dbReference type="PROSITE" id="PS50930"/>
    </source>
</evidence>
<dbReference type="AlphaFoldDB" id="A0A1G7W7F2"/>
<dbReference type="Gene3D" id="2.40.50.1020">
    <property type="entry name" value="LytTr DNA-binding domain"/>
    <property type="match status" value="1"/>
</dbReference>
<dbReference type="GO" id="GO:0000156">
    <property type="term" value="F:phosphorelay response regulator activity"/>
    <property type="evidence" value="ECO:0007669"/>
    <property type="project" value="InterPro"/>
</dbReference>
<evidence type="ECO:0000259" key="2">
    <source>
        <dbReference type="PROSITE" id="PS50110"/>
    </source>
</evidence>
<evidence type="ECO:0000313" key="4">
    <source>
        <dbReference type="EMBL" id="SDG67882.1"/>
    </source>
</evidence>
<dbReference type="GO" id="GO:0003677">
    <property type="term" value="F:DNA binding"/>
    <property type="evidence" value="ECO:0007669"/>
    <property type="project" value="InterPro"/>
</dbReference>
<dbReference type="Proteomes" id="UP000199296">
    <property type="component" value="Unassembled WGS sequence"/>
</dbReference>
<dbReference type="Gene3D" id="3.40.50.2300">
    <property type="match status" value="1"/>
</dbReference>
<dbReference type="SMART" id="SM00448">
    <property type="entry name" value="REC"/>
    <property type="match status" value="1"/>
</dbReference>
<feature type="domain" description="Response regulatory" evidence="2">
    <location>
        <begin position="2"/>
        <end position="115"/>
    </location>
</feature>
<proteinExistence type="predicted"/>
<sequence length="256" mass="29308">MKILIIEDEQHAAESLEELILELRPQVIILASLSSVEDSIDWLSSHPSPDLIFSDIQLSDGNSFEIFREIDPGCPVIFTTAFNEYALEAFKVNSIDYLLKPIKKREVGKAIKKFEDLYQHQVVEELNNLKKLLANTEATSTQTLKKSRFLAKSGQTLVSIPSKDVAYFQAEDGVVFLYDFKGKRYIVNQTLEELTEDTDSNSFFRVNRQYLVHIDSVKEAHSYFKGRLKLELNPAGHDDIIISSNKSNLFKKWLDQ</sequence>
<accession>A0A1G7W7F2</accession>
<dbReference type="SUPFAM" id="SSF52172">
    <property type="entry name" value="CheY-like"/>
    <property type="match status" value="1"/>
</dbReference>
<dbReference type="Pfam" id="PF00072">
    <property type="entry name" value="Response_reg"/>
    <property type="match status" value="1"/>
</dbReference>
<dbReference type="PROSITE" id="PS50110">
    <property type="entry name" value="RESPONSE_REGULATORY"/>
    <property type="match status" value="1"/>
</dbReference>
<dbReference type="FunFam" id="3.40.50.2300:FF:000361">
    <property type="entry name" value="Two-component system response regulator"/>
    <property type="match status" value="1"/>
</dbReference>
<dbReference type="InterPro" id="IPR007492">
    <property type="entry name" value="LytTR_DNA-bd_dom"/>
</dbReference>
<reference evidence="4 5" key="1">
    <citation type="submission" date="2016-10" db="EMBL/GenBank/DDBJ databases">
        <authorList>
            <person name="de Groot N.N."/>
        </authorList>
    </citation>
    <scope>NUCLEOTIDE SEQUENCE [LARGE SCALE GENOMIC DNA]</scope>
    <source>
        <strain evidence="4 5">DSM 19803</strain>
    </source>
</reference>
<dbReference type="PROSITE" id="PS50930">
    <property type="entry name" value="HTH_LYTTR"/>
    <property type="match status" value="1"/>
</dbReference>
<evidence type="ECO:0000256" key="1">
    <source>
        <dbReference type="PROSITE-ProRule" id="PRU00169"/>
    </source>
</evidence>
<name>A0A1G7W7F2_9FLAO</name>
<organism evidence="4 5">
    <name type="scientific">Psychroflexus sediminis</name>
    <dbReference type="NCBI Taxonomy" id="470826"/>
    <lineage>
        <taxon>Bacteria</taxon>
        <taxon>Pseudomonadati</taxon>
        <taxon>Bacteroidota</taxon>
        <taxon>Flavobacteriia</taxon>
        <taxon>Flavobacteriales</taxon>
        <taxon>Flavobacteriaceae</taxon>
        <taxon>Psychroflexus</taxon>
    </lineage>
</organism>
<dbReference type="SMART" id="SM00850">
    <property type="entry name" value="LytTR"/>
    <property type="match status" value="1"/>
</dbReference>
<dbReference type="Pfam" id="PF04397">
    <property type="entry name" value="LytTR"/>
    <property type="match status" value="1"/>
</dbReference>
<evidence type="ECO:0000313" key="5">
    <source>
        <dbReference type="Proteomes" id="UP000199296"/>
    </source>
</evidence>
<dbReference type="InterPro" id="IPR011006">
    <property type="entry name" value="CheY-like_superfamily"/>
</dbReference>
<dbReference type="PANTHER" id="PTHR37299">
    <property type="entry name" value="TRANSCRIPTIONAL REGULATOR-RELATED"/>
    <property type="match status" value="1"/>
</dbReference>
<dbReference type="STRING" id="470826.SAMN04488027_10542"/>
<dbReference type="InterPro" id="IPR001789">
    <property type="entry name" value="Sig_transdc_resp-reg_receiver"/>
</dbReference>
<dbReference type="RefSeq" id="WP_093367020.1">
    <property type="nucleotide sequence ID" value="NZ_FNCW01000005.1"/>
</dbReference>
<keyword evidence="1" id="KW-0597">Phosphoprotein</keyword>
<dbReference type="EMBL" id="FNCW01000005">
    <property type="protein sequence ID" value="SDG67882.1"/>
    <property type="molecule type" value="Genomic_DNA"/>
</dbReference>